<organism evidence="1 2">
    <name type="scientific">Clunio marinus</name>
    <dbReference type="NCBI Taxonomy" id="568069"/>
    <lineage>
        <taxon>Eukaryota</taxon>
        <taxon>Metazoa</taxon>
        <taxon>Ecdysozoa</taxon>
        <taxon>Arthropoda</taxon>
        <taxon>Hexapoda</taxon>
        <taxon>Insecta</taxon>
        <taxon>Pterygota</taxon>
        <taxon>Neoptera</taxon>
        <taxon>Endopterygota</taxon>
        <taxon>Diptera</taxon>
        <taxon>Nematocera</taxon>
        <taxon>Chironomoidea</taxon>
        <taxon>Chironomidae</taxon>
        <taxon>Clunio</taxon>
    </lineage>
</organism>
<evidence type="ECO:0000313" key="1">
    <source>
        <dbReference type="EMBL" id="CRK87448.1"/>
    </source>
</evidence>
<reference evidence="1 2" key="1">
    <citation type="submission" date="2015-04" db="EMBL/GenBank/DDBJ databases">
        <authorList>
            <person name="Syromyatnikov M.Y."/>
            <person name="Popov V.N."/>
        </authorList>
    </citation>
    <scope>NUCLEOTIDE SEQUENCE [LARGE SCALE GENOMIC DNA]</scope>
</reference>
<dbReference type="Proteomes" id="UP000183832">
    <property type="component" value="Unassembled WGS sequence"/>
</dbReference>
<proteinExistence type="predicted"/>
<accession>A0A1J1HHE4</accession>
<dbReference type="AlphaFoldDB" id="A0A1J1HHE4"/>
<protein>
    <submittedName>
        <fullName evidence="1">CLUMA_CG001249, isoform A</fullName>
    </submittedName>
</protein>
<gene>
    <name evidence="1" type="ORF">CLUMA_CG001249</name>
</gene>
<keyword evidence="2" id="KW-1185">Reference proteome</keyword>
<dbReference type="EMBL" id="CVRI01000004">
    <property type="protein sequence ID" value="CRK87448.1"/>
    <property type="molecule type" value="Genomic_DNA"/>
</dbReference>
<evidence type="ECO:0000313" key="2">
    <source>
        <dbReference type="Proteomes" id="UP000183832"/>
    </source>
</evidence>
<sequence>MLGATTDYDDLDLLITLALKVLSRKSYKVKREDILPASIAIIFLSHSDVICIRSNSLSALGHEICEASKV</sequence>
<name>A0A1J1HHE4_9DIPT</name>